<name>A0ACB5SJK6_9PEZI</name>
<sequence length="217" mass="22890">MSTTALTTAPPPAPQTLYFAYGSNLARGQMCARCPASPPLGLARLRGWRWVVSERGYANVVELPAATAAAAAHYAAALEPVGPPAAAAAVGGGAAWQAVVWGAVYGLGEGDEASLDGYEGVPWAYTKERVEVEVWRGGEGGRVDVGGEPEMRECLVYVDRKRVGEGVPKEEYVGRMNAAVKDALILGVPREYVDEVIRRFVPPDDEGKGVAEMGGES</sequence>
<reference evidence="1" key="1">
    <citation type="submission" date="2024-09" db="EMBL/GenBank/DDBJ databases">
        <title>Draft Genome Sequences of Neofusicoccum parvum.</title>
        <authorList>
            <person name="Ashida A."/>
            <person name="Camagna M."/>
            <person name="Tanaka A."/>
            <person name="Takemoto D."/>
        </authorList>
    </citation>
    <scope>NUCLEOTIDE SEQUENCE</scope>
    <source>
        <strain evidence="1">PPO83</strain>
    </source>
</reference>
<evidence type="ECO:0000313" key="1">
    <source>
        <dbReference type="EMBL" id="GME44449.1"/>
    </source>
</evidence>
<comment type="caution">
    <text evidence="1">The sequence shown here is derived from an EMBL/GenBank/DDBJ whole genome shotgun (WGS) entry which is preliminary data.</text>
</comment>
<organism evidence="1 2">
    <name type="scientific">Neofusicoccum parvum</name>
    <dbReference type="NCBI Taxonomy" id="310453"/>
    <lineage>
        <taxon>Eukaryota</taxon>
        <taxon>Fungi</taxon>
        <taxon>Dikarya</taxon>
        <taxon>Ascomycota</taxon>
        <taxon>Pezizomycotina</taxon>
        <taxon>Dothideomycetes</taxon>
        <taxon>Dothideomycetes incertae sedis</taxon>
        <taxon>Botryosphaeriales</taxon>
        <taxon>Botryosphaeriaceae</taxon>
        <taxon>Neofusicoccum</taxon>
    </lineage>
</organism>
<keyword evidence="1" id="KW-0378">Hydrolase</keyword>
<keyword evidence="2" id="KW-1185">Reference proteome</keyword>
<protein>
    <submittedName>
        <fullName evidence="1">Peptidase S10 serine carboxypeptidase</fullName>
    </submittedName>
</protein>
<proteinExistence type="predicted"/>
<dbReference type="Proteomes" id="UP001165186">
    <property type="component" value="Unassembled WGS sequence"/>
</dbReference>
<dbReference type="EMBL" id="BSXG01000114">
    <property type="protein sequence ID" value="GME44449.1"/>
    <property type="molecule type" value="Genomic_DNA"/>
</dbReference>
<keyword evidence="1" id="KW-0645">Protease</keyword>
<gene>
    <name evidence="1" type="primary">g1073</name>
    <name evidence="1" type="ORF">NpPPO83_00001073</name>
</gene>
<evidence type="ECO:0000313" key="2">
    <source>
        <dbReference type="Proteomes" id="UP001165186"/>
    </source>
</evidence>
<keyword evidence="1" id="KW-0121">Carboxypeptidase</keyword>
<accession>A0ACB5SJK6</accession>